<proteinExistence type="predicted"/>
<keyword evidence="2" id="KW-0963">Cytoplasm</keyword>
<evidence type="ECO:0000313" key="4">
    <source>
        <dbReference type="EMBL" id="AXH11964.1"/>
    </source>
</evidence>
<comment type="subcellular location">
    <subcellularLocation>
        <location evidence="1">Cytoplasm</location>
        <location evidence="1">Cytoskeleton</location>
    </subcellularLocation>
</comment>
<reference evidence="4 5" key="1">
    <citation type="submission" date="2018-07" db="EMBL/GenBank/DDBJ databases">
        <title>Complete genome of the Arcobacter bivalviorum type strain LMG 26154.</title>
        <authorList>
            <person name="Miller W.G."/>
            <person name="Yee E."/>
            <person name="Bono J.L."/>
        </authorList>
    </citation>
    <scope>NUCLEOTIDE SEQUENCE [LARGE SCALE GENOMIC DNA]</scope>
    <source>
        <strain evidence="4 5">LMG 26154</strain>
    </source>
</reference>
<protein>
    <recommendedName>
        <fullName evidence="3">CEP76/DRC7 peptidase-like domain-containing protein</fullName>
    </recommendedName>
</protein>
<evidence type="ECO:0000313" key="5">
    <source>
        <dbReference type="Proteomes" id="UP000253850"/>
    </source>
</evidence>
<dbReference type="Pfam" id="PF24656">
    <property type="entry name" value="CEPT76_peptidase"/>
    <property type="match status" value="1"/>
</dbReference>
<dbReference type="EMBL" id="CP031217">
    <property type="protein sequence ID" value="AXH11964.1"/>
    <property type="molecule type" value="Genomic_DNA"/>
</dbReference>
<name>A0AB33GUS2_9BACT</name>
<dbReference type="AlphaFoldDB" id="A0AB33GUS2"/>
<gene>
    <name evidence="4" type="ORF">ABIV_0957</name>
</gene>
<keyword evidence="2" id="KW-0206">Cytoskeleton</keyword>
<accession>A0AB33GUS2</accession>
<evidence type="ECO:0000256" key="2">
    <source>
        <dbReference type="ARBA" id="ARBA00023212"/>
    </source>
</evidence>
<evidence type="ECO:0000259" key="3">
    <source>
        <dbReference type="Pfam" id="PF24656"/>
    </source>
</evidence>
<organism evidence="4 5">
    <name type="scientific">Halarcobacter bivalviorum</name>
    <dbReference type="NCBI Taxonomy" id="663364"/>
    <lineage>
        <taxon>Bacteria</taxon>
        <taxon>Pseudomonadati</taxon>
        <taxon>Campylobacterota</taxon>
        <taxon>Epsilonproteobacteria</taxon>
        <taxon>Campylobacterales</taxon>
        <taxon>Arcobacteraceae</taxon>
        <taxon>Halarcobacter</taxon>
    </lineage>
</organism>
<dbReference type="Proteomes" id="UP000253850">
    <property type="component" value="Chromosome"/>
</dbReference>
<feature type="domain" description="CEP76/DRC7 peptidase-like" evidence="3">
    <location>
        <begin position="151"/>
        <end position="252"/>
    </location>
</feature>
<dbReference type="KEGG" id="hbv:ABIV_0957"/>
<sequence length="274" mass="32479">MIFSKKFTTLIYLGLFLLYILGEYLISLSNSDRDYKNDIANIVEKRKESKKQLENSNYLHLIKENKNIPESKITEHFDKYYKDNLHYLSFKKSNDVKNILALGIDKKFHLSNFYLEGYAPFETNKLWVPLQTLAQKKTYELDSLQYTGYKEIWQTSSQAFKYTRGDCEDHAIALADWLIEMGEDARVVAGFYKKEGHAWVVLFKDGNEYILEATSKGNFTNPYPLAKYQTSYRPQIMFNREYFWFNKGSINTTSYSSENWLKKTIYHRIEKNDF</sequence>
<dbReference type="InterPro" id="IPR056290">
    <property type="entry name" value="CEPT76/DRC7_peptidase-like_dom"/>
</dbReference>
<dbReference type="SUPFAM" id="SSF54001">
    <property type="entry name" value="Cysteine proteinases"/>
    <property type="match status" value="1"/>
</dbReference>
<dbReference type="Gene3D" id="3.10.620.30">
    <property type="match status" value="1"/>
</dbReference>
<dbReference type="InterPro" id="IPR038765">
    <property type="entry name" value="Papain-like_cys_pep_sf"/>
</dbReference>
<evidence type="ECO:0000256" key="1">
    <source>
        <dbReference type="ARBA" id="ARBA00004245"/>
    </source>
</evidence>
<dbReference type="GO" id="GO:0005856">
    <property type="term" value="C:cytoskeleton"/>
    <property type="evidence" value="ECO:0007669"/>
    <property type="project" value="UniProtKB-SubCell"/>
</dbReference>